<gene>
    <name evidence="1" type="ORF">HQN87_03640</name>
</gene>
<organism evidence="1 2">
    <name type="scientific">Paenibacillus tritici</name>
    <dbReference type="NCBI Taxonomy" id="1873425"/>
    <lineage>
        <taxon>Bacteria</taxon>
        <taxon>Bacillati</taxon>
        <taxon>Bacillota</taxon>
        <taxon>Bacilli</taxon>
        <taxon>Bacillales</taxon>
        <taxon>Paenibacillaceae</taxon>
        <taxon>Paenibacillus</taxon>
    </lineage>
</organism>
<dbReference type="RefSeq" id="WP_216857133.1">
    <property type="nucleotide sequence ID" value="NZ_JABMKX010000002.1"/>
</dbReference>
<protein>
    <recommendedName>
        <fullName evidence="3">Sugar ABC transporter substrate-binding protein</fullName>
    </recommendedName>
</protein>
<dbReference type="Proteomes" id="UP000711047">
    <property type="component" value="Unassembled WGS sequence"/>
</dbReference>
<evidence type="ECO:0008006" key="3">
    <source>
        <dbReference type="Google" id="ProtNLM"/>
    </source>
</evidence>
<dbReference type="EMBL" id="JABMKX010000002">
    <property type="protein sequence ID" value="NQX44416.1"/>
    <property type="molecule type" value="Genomic_DNA"/>
</dbReference>
<keyword evidence="2" id="KW-1185">Reference proteome</keyword>
<reference evidence="1 2" key="1">
    <citation type="submission" date="2020-05" db="EMBL/GenBank/DDBJ databases">
        <title>Paenibacillus glebae, sp. nov., Paenibacillus humi sp. nov., Paenibacillus pedi sp. nov., Paenibacillus terrestris sp. nov. and Paenibacillus terricola sp. nov., isolated from a forest top soil sample.</title>
        <authorList>
            <person name="Qi S."/>
            <person name="Carlier A."/>
            <person name="Cnockaert M."/>
            <person name="Vandamme P."/>
        </authorList>
    </citation>
    <scope>NUCLEOTIDE SEQUENCE [LARGE SCALE GENOMIC DNA]</scope>
    <source>
        <strain evidence="1 2">LMG 29502</strain>
    </source>
</reference>
<comment type="caution">
    <text evidence="1">The sequence shown here is derived from an EMBL/GenBank/DDBJ whole genome shotgun (WGS) entry which is preliminary data.</text>
</comment>
<name>A0ABX2DKR0_9BACL</name>
<evidence type="ECO:0000313" key="2">
    <source>
        <dbReference type="Proteomes" id="UP000711047"/>
    </source>
</evidence>
<accession>A0ABX2DKR0</accession>
<sequence length="60" mass="6886">MDIILKQMGQLWTPRYPYCSGQPRYILSENVERVLLGELSAADGMKKAQEEGTKWLADQQ</sequence>
<evidence type="ECO:0000313" key="1">
    <source>
        <dbReference type="EMBL" id="NQX44416.1"/>
    </source>
</evidence>
<proteinExistence type="predicted"/>